<accession>A0A0E9UBD8</accession>
<organism evidence="1">
    <name type="scientific">Anguilla anguilla</name>
    <name type="common">European freshwater eel</name>
    <name type="synonym">Muraena anguilla</name>
    <dbReference type="NCBI Taxonomy" id="7936"/>
    <lineage>
        <taxon>Eukaryota</taxon>
        <taxon>Metazoa</taxon>
        <taxon>Chordata</taxon>
        <taxon>Craniata</taxon>
        <taxon>Vertebrata</taxon>
        <taxon>Euteleostomi</taxon>
        <taxon>Actinopterygii</taxon>
        <taxon>Neopterygii</taxon>
        <taxon>Teleostei</taxon>
        <taxon>Anguilliformes</taxon>
        <taxon>Anguillidae</taxon>
        <taxon>Anguilla</taxon>
    </lineage>
</organism>
<evidence type="ECO:0000313" key="1">
    <source>
        <dbReference type="EMBL" id="JAH62510.1"/>
    </source>
</evidence>
<protein>
    <submittedName>
        <fullName evidence="1">Uncharacterized protein</fullName>
    </submittedName>
</protein>
<proteinExistence type="predicted"/>
<sequence length="13" mass="1511">MKNNGARQLKHTL</sequence>
<reference evidence="1" key="1">
    <citation type="submission" date="2014-11" db="EMBL/GenBank/DDBJ databases">
        <authorList>
            <person name="Amaro Gonzalez C."/>
        </authorList>
    </citation>
    <scope>NUCLEOTIDE SEQUENCE</scope>
</reference>
<dbReference type="EMBL" id="GBXM01046067">
    <property type="protein sequence ID" value="JAH62510.1"/>
    <property type="molecule type" value="Transcribed_RNA"/>
</dbReference>
<name>A0A0E9UBD8_ANGAN</name>
<reference evidence="1" key="2">
    <citation type="journal article" date="2015" name="Fish Shellfish Immunol.">
        <title>Early steps in the European eel (Anguilla anguilla)-Vibrio vulnificus interaction in the gills: Role of the RtxA13 toxin.</title>
        <authorList>
            <person name="Callol A."/>
            <person name="Pajuelo D."/>
            <person name="Ebbesson L."/>
            <person name="Teles M."/>
            <person name="MacKenzie S."/>
            <person name="Amaro C."/>
        </authorList>
    </citation>
    <scope>NUCLEOTIDE SEQUENCE</scope>
</reference>